<evidence type="ECO:0008006" key="4">
    <source>
        <dbReference type="Google" id="ProtNLM"/>
    </source>
</evidence>
<keyword evidence="3" id="KW-1185">Reference proteome</keyword>
<dbReference type="EMBL" id="JBIYXZ010002083">
    <property type="protein sequence ID" value="KAL3048648.1"/>
    <property type="molecule type" value="Genomic_DNA"/>
</dbReference>
<proteinExistence type="predicted"/>
<sequence>MTMKMKMKFLPLFLPLMLLAGVRSDSLSGGVRSDSCSHLLHDDITREALRQTADVVRMLPKEEKYSGRHRLLPRFCTNCSQRLIGWLELRDLMDVYQRSVFSRLAVRKLLSPEYKALLYRIQHTLQLCVSSPTPSKWYEAIKKMEKKIKKKRRDERALKAVREFNFVLNWINELQHQNM</sequence>
<gene>
    <name evidence="2" type="ORF">OYC64_007241</name>
</gene>
<organism evidence="2 3">
    <name type="scientific">Pagothenia borchgrevinki</name>
    <name type="common">Bald rockcod</name>
    <name type="synonym">Trematomus borchgrevinki</name>
    <dbReference type="NCBI Taxonomy" id="8213"/>
    <lineage>
        <taxon>Eukaryota</taxon>
        <taxon>Metazoa</taxon>
        <taxon>Chordata</taxon>
        <taxon>Craniata</taxon>
        <taxon>Vertebrata</taxon>
        <taxon>Euteleostomi</taxon>
        <taxon>Actinopterygii</taxon>
        <taxon>Neopterygii</taxon>
        <taxon>Teleostei</taxon>
        <taxon>Neoteleostei</taxon>
        <taxon>Acanthomorphata</taxon>
        <taxon>Eupercaria</taxon>
        <taxon>Perciformes</taxon>
        <taxon>Notothenioidei</taxon>
        <taxon>Nototheniidae</taxon>
        <taxon>Pagothenia</taxon>
    </lineage>
</organism>
<evidence type="ECO:0000313" key="3">
    <source>
        <dbReference type="Proteomes" id="UP001619887"/>
    </source>
</evidence>
<evidence type="ECO:0000313" key="2">
    <source>
        <dbReference type="EMBL" id="KAL3048648.1"/>
    </source>
</evidence>
<accession>A0ABD2G5V0</accession>
<dbReference type="AlphaFoldDB" id="A0ABD2G5V0"/>
<reference evidence="2 3" key="1">
    <citation type="journal article" date="2022" name="G3 (Bethesda)">
        <title>Evaluating Illumina-, Nanopore-, and PacBio-based genome assembly strategies with the bald notothen, Trematomus borchgrevinki.</title>
        <authorList>
            <person name="Rayamajhi N."/>
            <person name="Cheng C.C."/>
            <person name="Catchen J.M."/>
        </authorList>
    </citation>
    <scope>NUCLEOTIDE SEQUENCE [LARGE SCALE GENOMIC DNA]</scope>
    <source>
        <strain evidence="2">AGRC-2024</strain>
    </source>
</reference>
<dbReference type="SUPFAM" id="SSF47266">
    <property type="entry name" value="4-helical cytokines"/>
    <property type="match status" value="1"/>
</dbReference>
<feature type="chain" id="PRO_5044890606" description="Interleukin-26" evidence="1">
    <location>
        <begin position="25"/>
        <end position="179"/>
    </location>
</feature>
<feature type="signal peptide" evidence="1">
    <location>
        <begin position="1"/>
        <end position="24"/>
    </location>
</feature>
<dbReference type="Proteomes" id="UP001619887">
    <property type="component" value="Unassembled WGS sequence"/>
</dbReference>
<comment type="caution">
    <text evidence="2">The sequence shown here is derived from an EMBL/GenBank/DDBJ whole genome shotgun (WGS) entry which is preliminary data.</text>
</comment>
<name>A0ABD2G5V0_PAGBO</name>
<dbReference type="InterPro" id="IPR009079">
    <property type="entry name" value="4_helix_cytokine-like_core"/>
</dbReference>
<reference evidence="2 3" key="2">
    <citation type="journal article" date="2024" name="G3 (Bethesda)">
        <title>The genome of the cryopelagic Antarctic bald notothen, Trematomus borchgrevinki.</title>
        <authorList>
            <person name="Rayamajhi N."/>
            <person name="Rivera-Colon A.G."/>
            <person name="Minhas B.F."/>
            <person name="Cheng C.C."/>
            <person name="Catchen J.M."/>
        </authorList>
    </citation>
    <scope>NUCLEOTIDE SEQUENCE [LARGE SCALE GENOMIC DNA]</scope>
    <source>
        <strain evidence="2">AGRC-2024</strain>
    </source>
</reference>
<dbReference type="Gene3D" id="1.20.1250.10">
    <property type="match status" value="1"/>
</dbReference>
<evidence type="ECO:0000256" key="1">
    <source>
        <dbReference type="SAM" id="SignalP"/>
    </source>
</evidence>
<keyword evidence="1" id="KW-0732">Signal</keyword>
<protein>
    <recommendedName>
        <fullName evidence="4">Interleukin-26</fullName>
    </recommendedName>
</protein>